<reference evidence="1 2" key="1">
    <citation type="journal article" date="2013" name="Nat. Commun.">
        <title>The evolution and pathogenic mechanisms of the rice sheath blight pathogen.</title>
        <authorList>
            <person name="Zheng A."/>
            <person name="Lin R."/>
            <person name="Xu L."/>
            <person name="Qin P."/>
            <person name="Tang C."/>
            <person name="Ai P."/>
            <person name="Zhang D."/>
            <person name="Liu Y."/>
            <person name="Sun Z."/>
            <person name="Feng H."/>
            <person name="Wang Y."/>
            <person name="Chen Y."/>
            <person name="Liang X."/>
            <person name="Fu R."/>
            <person name="Li Q."/>
            <person name="Zhang J."/>
            <person name="Yu X."/>
            <person name="Xie Z."/>
            <person name="Ding L."/>
            <person name="Guan P."/>
            <person name="Tang J."/>
            <person name="Liang Y."/>
            <person name="Wang S."/>
            <person name="Deng Q."/>
            <person name="Li S."/>
            <person name="Zhu J."/>
            <person name="Wang L."/>
            <person name="Liu H."/>
            <person name="Li P."/>
        </authorList>
    </citation>
    <scope>NUCLEOTIDE SEQUENCE [LARGE SCALE GENOMIC DNA]</scope>
    <source>
        <strain evidence="2">AG-1 IA</strain>
    </source>
</reference>
<evidence type="ECO:0000313" key="1">
    <source>
        <dbReference type="EMBL" id="ELU36647.1"/>
    </source>
</evidence>
<gene>
    <name evidence="1" type="ORF">AG1IA_09323</name>
</gene>
<proteinExistence type="predicted"/>
<accession>L8WIS4</accession>
<organism evidence="1 2">
    <name type="scientific">Thanatephorus cucumeris (strain AG1-IA)</name>
    <name type="common">Rice sheath blight fungus</name>
    <name type="synonym">Rhizoctonia solani</name>
    <dbReference type="NCBI Taxonomy" id="983506"/>
    <lineage>
        <taxon>Eukaryota</taxon>
        <taxon>Fungi</taxon>
        <taxon>Dikarya</taxon>
        <taxon>Basidiomycota</taxon>
        <taxon>Agaricomycotina</taxon>
        <taxon>Agaricomycetes</taxon>
        <taxon>Cantharellales</taxon>
        <taxon>Ceratobasidiaceae</taxon>
        <taxon>Rhizoctonia</taxon>
        <taxon>Rhizoctonia solani AG-1</taxon>
    </lineage>
</organism>
<protein>
    <recommendedName>
        <fullName evidence="3">Fungal zn(2)-Cys(6) binuclear cluster domain-containing protein</fullName>
    </recommendedName>
</protein>
<dbReference type="OrthoDB" id="3148729at2759"/>
<keyword evidence="2" id="KW-1185">Reference proteome</keyword>
<dbReference type="STRING" id="983506.L8WIS4"/>
<comment type="caution">
    <text evidence="1">The sequence shown here is derived from an EMBL/GenBank/DDBJ whole genome shotgun (WGS) entry which is preliminary data.</text>
</comment>
<dbReference type="HOGENOM" id="CLU_018785_2_1_1"/>
<name>L8WIS4_THACA</name>
<evidence type="ECO:0008006" key="3">
    <source>
        <dbReference type="Google" id="ProtNLM"/>
    </source>
</evidence>
<dbReference type="Proteomes" id="UP000011668">
    <property type="component" value="Unassembled WGS sequence"/>
</dbReference>
<evidence type="ECO:0000313" key="2">
    <source>
        <dbReference type="Proteomes" id="UP000011668"/>
    </source>
</evidence>
<dbReference type="AlphaFoldDB" id="L8WIS4"/>
<dbReference type="EMBL" id="AFRT01003170">
    <property type="protein sequence ID" value="ELU36647.1"/>
    <property type="molecule type" value="Genomic_DNA"/>
</dbReference>
<sequence length="409" mass="46281">MIFEPLEIVHGIRERVIQRFSSEDTRIKAILMANIMRGFARNLVVDKKGASILRHLAVNLQKRGLYYTTKLNRPILDVDREGALCMLDYTFEVRVWWSCNRVYSIKRYGADTKVATGCLYQKFHMLHSFVGDRLLRVILATYGKNSVDGIGHDARSEFCAGPVLTLQLHSQPTTIFIQSLDYVAAIFRCACPDLPGKPINLAALMLGSNTSLRWFACLDVLHSILSAKPTHFQYDVPFSIELCNQVQASASFQAVQGVPDQLIMFFAWVNSLCETPAGDSPEVIAWAEEILPQIRFAGGETGDALLRIGRMAIQECWRGMIRVINGMKQGRNPDLFLAPMMIAGVVALKDTHRNIIRQRYLGVREFSERGTALNECILQLEDIWRRTSDEDRPAVWADLRIAFRRVTGK</sequence>